<evidence type="ECO:0000256" key="3">
    <source>
        <dbReference type="ARBA" id="ARBA00022723"/>
    </source>
</evidence>
<comment type="cofactor">
    <cofactor evidence="2">
        <name>Mg(2+)</name>
        <dbReference type="ChEBI" id="CHEBI:18420"/>
    </cofactor>
</comment>
<keyword evidence="6" id="KW-0464">Manganese</keyword>
<gene>
    <name evidence="8" type="ORF">MP11Mi_25440</name>
</gene>
<dbReference type="CDD" id="cd18870">
    <property type="entry name" value="NUDIX_AcylCoAdiphos_Nudt19"/>
    <property type="match status" value="1"/>
</dbReference>
<keyword evidence="5" id="KW-0460">Magnesium</keyword>
<accession>A0AA97CYR4</accession>
<dbReference type="SUPFAM" id="SSF55811">
    <property type="entry name" value="Nudix"/>
    <property type="match status" value="1"/>
</dbReference>
<dbReference type="EMBL" id="CP128986">
    <property type="protein sequence ID" value="WOC13443.1"/>
    <property type="molecule type" value="Genomic_DNA"/>
</dbReference>
<reference evidence="8" key="1">
    <citation type="submission" date="2023-06" db="EMBL/GenBank/DDBJ databases">
        <title>Gordonia sp. nov. and Pseudochrobactrum sp. nov., two species isolated from the burying beetle Nicrophorus vespilloides.</title>
        <authorList>
            <person name="Poehlein A."/>
            <person name="Guzman J."/>
            <person name="Daniel R."/>
            <person name="Vilcinskas A."/>
        </authorList>
    </citation>
    <scope>NUCLEOTIDE SEQUENCE</scope>
    <source>
        <strain evidence="8">MP11Mi</strain>
    </source>
</reference>
<dbReference type="PANTHER" id="PTHR12318:SF0">
    <property type="entry name" value="ACYL-COENZYME A DIPHOSPHATASE NUDT19"/>
    <property type="match status" value="1"/>
</dbReference>
<name>A0AA97CYR4_9ACTN</name>
<dbReference type="GO" id="GO:0046872">
    <property type="term" value="F:metal ion binding"/>
    <property type="evidence" value="ECO:0007669"/>
    <property type="project" value="UniProtKB-KW"/>
</dbReference>
<dbReference type="Gene3D" id="3.90.79.10">
    <property type="entry name" value="Nucleoside Triphosphate Pyrophosphohydrolase"/>
    <property type="match status" value="1"/>
</dbReference>
<comment type="cofactor">
    <cofactor evidence="1">
        <name>Mn(2+)</name>
        <dbReference type="ChEBI" id="CHEBI:29035"/>
    </cofactor>
</comment>
<evidence type="ECO:0000256" key="6">
    <source>
        <dbReference type="ARBA" id="ARBA00023211"/>
    </source>
</evidence>
<dbReference type="GO" id="GO:0016818">
    <property type="term" value="F:hydrolase activity, acting on acid anhydrides, in phosphorus-containing anhydrides"/>
    <property type="evidence" value="ECO:0007669"/>
    <property type="project" value="InterPro"/>
</dbReference>
<dbReference type="PROSITE" id="PS51462">
    <property type="entry name" value="NUDIX"/>
    <property type="match status" value="1"/>
</dbReference>
<dbReference type="RefSeq" id="WP_420039264.1">
    <property type="nucleotide sequence ID" value="NZ_CP128986.1"/>
</dbReference>
<keyword evidence="3" id="KW-0479">Metal-binding</keyword>
<feature type="domain" description="Nudix hydrolase" evidence="7">
    <location>
        <begin position="8"/>
        <end position="209"/>
    </location>
</feature>
<dbReference type="InterPro" id="IPR039121">
    <property type="entry name" value="NUDT19"/>
</dbReference>
<dbReference type="AlphaFoldDB" id="A0AA97CYR4"/>
<evidence type="ECO:0000313" key="8">
    <source>
        <dbReference type="EMBL" id="WOC13443.1"/>
    </source>
</evidence>
<proteinExistence type="predicted"/>
<evidence type="ECO:0000256" key="1">
    <source>
        <dbReference type="ARBA" id="ARBA00001936"/>
    </source>
</evidence>
<protein>
    <recommendedName>
        <fullName evidence="7">Nudix hydrolase domain-containing protein</fullName>
    </recommendedName>
</protein>
<evidence type="ECO:0000256" key="2">
    <source>
        <dbReference type="ARBA" id="ARBA00001946"/>
    </source>
</evidence>
<organism evidence="8">
    <name type="scientific">Gordonia sp. MP11Mi</name>
    <dbReference type="NCBI Taxonomy" id="3022769"/>
    <lineage>
        <taxon>Bacteria</taxon>
        <taxon>Bacillati</taxon>
        <taxon>Actinomycetota</taxon>
        <taxon>Actinomycetes</taxon>
        <taxon>Mycobacteriales</taxon>
        <taxon>Gordoniaceae</taxon>
        <taxon>Gordonia</taxon>
    </lineage>
</organism>
<keyword evidence="4" id="KW-0378">Hydrolase</keyword>
<dbReference type="InterPro" id="IPR000086">
    <property type="entry name" value="NUDIX_hydrolase_dom"/>
</dbReference>
<dbReference type="InterPro" id="IPR015797">
    <property type="entry name" value="NUDIX_hydrolase-like_dom_sf"/>
</dbReference>
<evidence type="ECO:0000256" key="4">
    <source>
        <dbReference type="ARBA" id="ARBA00022801"/>
    </source>
</evidence>
<evidence type="ECO:0000256" key="5">
    <source>
        <dbReference type="ARBA" id="ARBA00022842"/>
    </source>
</evidence>
<evidence type="ECO:0000259" key="7">
    <source>
        <dbReference type="PROSITE" id="PS51462"/>
    </source>
</evidence>
<dbReference type="PANTHER" id="PTHR12318">
    <property type="entry name" value="TESTOSTERONE-REGULATED PROTEIN RP2"/>
    <property type="match status" value="1"/>
</dbReference>
<sequence>MSESSEVPVRDASTVVLVRDGQDGIEVFLQRRVKQMAFAGGMTVFPGGGVDPRDCDAVVQWSGPDVEFWADVFSTDEASARALVCAAVRETFEECGVLLAGTADAVHDDPASLFGERARLEAKEISLSEFLDAQGLVLRADLLRPLAHWITPKNESRRYDTRFFLASMPDGQAADGDTSEAAEAKWMTAAAAIADWNAGEHFLLPPTWTQLRAIAGFGTVDDLLSAPRDIAPIEPTIGDGAGIAGLRFADSGSYLAALADGRVEKNASN</sequence>